<organism evidence="1 2">
    <name type="scientific">Bacillus thuringiensis HD-771</name>
    <dbReference type="NCBI Taxonomy" id="1218175"/>
    <lineage>
        <taxon>Bacteria</taxon>
        <taxon>Bacillati</taxon>
        <taxon>Bacillota</taxon>
        <taxon>Bacilli</taxon>
        <taxon>Bacillales</taxon>
        <taxon>Bacillaceae</taxon>
        <taxon>Bacillus</taxon>
        <taxon>Bacillus cereus group</taxon>
    </lineage>
</organism>
<dbReference type="AlphaFoldDB" id="A0A9W3JNZ6"/>
<protein>
    <recommendedName>
        <fullName evidence="3">RNA-binding protein</fullName>
    </recommendedName>
</protein>
<accession>A0A9W3JNZ6</accession>
<dbReference type="EMBL" id="CP003754">
    <property type="protein sequence ID" value="AFQ19676.1"/>
    <property type="molecule type" value="Genomic_DNA"/>
</dbReference>
<proteinExistence type="predicted"/>
<dbReference type="Proteomes" id="UP000005259">
    <property type="component" value="Plasmid p02"/>
</dbReference>
<sequence length="331" mass="37325">MTVEKETTQVAEKLEIAFEQEITVGDTQVEVEMETKFNQFERVREHELEELARMKRERNVGKGLITVVSEKLFPTKNGKSERIQVLTMQIGTHTTAYCPITEAGINVPKNPQWLVGRTKPVIIEHFQKTEEGNFAVVSITAGELALQKRLYEEVTAQEGNKVYTGTVSGHIPSAQTVLVEVHGVTIGVRYSHWSYTFVRPEDIIIGDVVELIIDKVGEKNGRYEFRGNKKKLETDPIEKLLELKKRRDRFVGKIVGVDAIAGIFVEVAPGIQFKGLKSRNLANPTVEDARNQTIVTCELLNIDAKNRKGTVRILNYPQGQSKKTNSSIFQF</sequence>
<dbReference type="RefSeq" id="WP_000215415.1">
    <property type="nucleotide sequence ID" value="NC_018501.1"/>
</dbReference>
<dbReference type="KEGG" id="bti:BTG_31698"/>
<keyword evidence="1" id="KW-0614">Plasmid</keyword>
<gene>
    <name evidence="1" type="ORF">BTG_31698</name>
</gene>
<reference evidence="1 2" key="1">
    <citation type="submission" date="2012-08" db="EMBL/GenBank/DDBJ databases">
        <authorList>
            <person name="Doggett N."/>
            <person name="Teshima H."/>
            <person name="Bruce D."/>
            <person name="Detter J.C."/>
            <person name="Johnson S.L."/>
            <person name="Han C."/>
        </authorList>
    </citation>
    <scope>NUCLEOTIDE SEQUENCE [LARGE SCALE GENOMIC DNA]</scope>
    <source>
        <strain evidence="1 2">HD-771</strain>
        <plasmid evidence="1 2">p02</plasmid>
    </source>
</reference>
<evidence type="ECO:0008006" key="3">
    <source>
        <dbReference type="Google" id="ProtNLM"/>
    </source>
</evidence>
<name>A0A9W3JNZ6_BACTU</name>
<geneLocation type="plasmid" evidence="1 2">
    <name>p02</name>
</geneLocation>
<evidence type="ECO:0000313" key="1">
    <source>
        <dbReference type="EMBL" id="AFQ19676.1"/>
    </source>
</evidence>
<evidence type="ECO:0000313" key="2">
    <source>
        <dbReference type="Proteomes" id="UP000005259"/>
    </source>
</evidence>